<comment type="caution">
    <text evidence="4">The sequence shown here is derived from an EMBL/GenBank/DDBJ whole genome shotgun (WGS) entry which is preliminary data.</text>
</comment>
<keyword evidence="5" id="KW-1185">Reference proteome</keyword>
<evidence type="ECO:0000313" key="5">
    <source>
        <dbReference type="Proteomes" id="UP000837932"/>
    </source>
</evidence>
<dbReference type="EMBL" id="CAKLPY010000001">
    <property type="protein sequence ID" value="CAH0994568.1"/>
    <property type="molecule type" value="Genomic_DNA"/>
</dbReference>
<dbReference type="PANTHER" id="PTHR30273:SF2">
    <property type="entry name" value="PROTEIN FECR"/>
    <property type="match status" value="1"/>
</dbReference>
<name>A0ABN8ES17_9BACT</name>
<dbReference type="Gene3D" id="3.55.50.30">
    <property type="match status" value="1"/>
</dbReference>
<dbReference type="InterPro" id="IPR012373">
    <property type="entry name" value="Ferrdict_sens_TM"/>
</dbReference>
<dbReference type="Pfam" id="PF16344">
    <property type="entry name" value="FecR_C"/>
    <property type="match status" value="1"/>
</dbReference>
<dbReference type="PIRSF" id="PIRSF018266">
    <property type="entry name" value="FecR"/>
    <property type="match status" value="1"/>
</dbReference>
<dbReference type="InterPro" id="IPR032508">
    <property type="entry name" value="FecR_C"/>
</dbReference>
<keyword evidence="1" id="KW-1133">Transmembrane helix</keyword>
<evidence type="ECO:0000313" key="4">
    <source>
        <dbReference type="EMBL" id="CAH0994568.1"/>
    </source>
</evidence>
<organism evidence="4 5">
    <name type="scientific">Emticicia aquatica</name>
    <dbReference type="NCBI Taxonomy" id="1681835"/>
    <lineage>
        <taxon>Bacteria</taxon>
        <taxon>Pseudomonadati</taxon>
        <taxon>Bacteroidota</taxon>
        <taxon>Cytophagia</taxon>
        <taxon>Cytophagales</taxon>
        <taxon>Leadbetterellaceae</taxon>
        <taxon>Emticicia</taxon>
    </lineage>
</organism>
<feature type="domain" description="Protein FecR C-terminal" evidence="3">
    <location>
        <begin position="259"/>
        <end position="326"/>
    </location>
</feature>
<dbReference type="Pfam" id="PF04773">
    <property type="entry name" value="FecR"/>
    <property type="match status" value="1"/>
</dbReference>
<keyword evidence="1" id="KW-0472">Membrane</keyword>
<evidence type="ECO:0000259" key="3">
    <source>
        <dbReference type="Pfam" id="PF16344"/>
    </source>
</evidence>
<evidence type="ECO:0000259" key="2">
    <source>
        <dbReference type="Pfam" id="PF04773"/>
    </source>
</evidence>
<dbReference type="PANTHER" id="PTHR30273">
    <property type="entry name" value="PERIPLASMIC SIGNAL SENSOR AND SIGMA FACTOR ACTIVATOR FECR-RELATED"/>
    <property type="match status" value="1"/>
</dbReference>
<feature type="domain" description="FecR protein" evidence="2">
    <location>
        <begin position="127"/>
        <end position="216"/>
    </location>
</feature>
<feature type="transmembrane region" description="Helical" evidence="1">
    <location>
        <begin position="92"/>
        <end position="115"/>
    </location>
</feature>
<evidence type="ECO:0000256" key="1">
    <source>
        <dbReference type="SAM" id="Phobius"/>
    </source>
</evidence>
<gene>
    <name evidence="4" type="ORF">EMA8858_00678</name>
</gene>
<protein>
    <recommendedName>
        <fullName evidence="6">FecR family protein</fullName>
    </recommendedName>
</protein>
<evidence type="ECO:0008006" key="6">
    <source>
        <dbReference type="Google" id="ProtNLM"/>
    </source>
</evidence>
<accession>A0ABN8ES17</accession>
<dbReference type="RefSeq" id="WP_238804433.1">
    <property type="nucleotide sequence ID" value="NZ_CAKLPY010000001.1"/>
</dbReference>
<dbReference type="Gene3D" id="2.60.120.1440">
    <property type="match status" value="1"/>
</dbReference>
<reference evidence="4" key="1">
    <citation type="submission" date="2021-12" db="EMBL/GenBank/DDBJ databases">
        <authorList>
            <person name="Rodrigo-Torres L."/>
            <person name="Arahal R. D."/>
            <person name="Lucena T."/>
        </authorList>
    </citation>
    <scope>NUCLEOTIDE SEQUENCE</scope>
    <source>
        <strain evidence="4">CECT 8858</strain>
    </source>
</reference>
<dbReference type="InterPro" id="IPR006860">
    <property type="entry name" value="FecR"/>
</dbReference>
<keyword evidence="1" id="KW-0812">Transmembrane</keyword>
<sequence length="333" mass="37588">MNRNQPINDDLLGKFLAQETDAHESALVENWLKQNEANQKELDDYRFIWQQVSSLKEEKTVNVDAAWNKIKPKINSSKEAKTATFIPKKSKFFTPTSIAAGITLLIGMGILAILLNQKNVETISLKTQNNTLEKTLPDGSVVFLNANTSLNYSTDFQQDTRNVNLIGEAFFKVQHNDKKPFIIQANGSDIKVLGTSFNVRAYDKNVKVSVETGKVQFKNKTQQTLLIKGEEAQFEAKMDTIRKITMVDKNVFSYKTKIFTFENSSLEHVINILEESYHTKIILKNNHIKSCRLTTTFNNETLPNALNIIAETLNLKVSETAGKYIIDGAGCEE</sequence>
<proteinExistence type="predicted"/>
<dbReference type="Proteomes" id="UP000837932">
    <property type="component" value="Unassembled WGS sequence"/>
</dbReference>